<comment type="subunit">
    <text evidence="3">Homotrimer.</text>
</comment>
<keyword evidence="4" id="KW-0456">Lyase</keyword>
<comment type="caution">
    <text evidence="6">The sequence shown here is derived from an EMBL/GenBank/DDBJ whole genome shotgun (WGS) entry which is preliminary data.</text>
</comment>
<dbReference type="EMBL" id="JAGEPF010000028">
    <property type="protein sequence ID" value="MBO2463609.1"/>
    <property type="molecule type" value="Genomic_DNA"/>
</dbReference>
<proteinExistence type="inferred from homology"/>
<evidence type="ECO:0000313" key="7">
    <source>
        <dbReference type="Proteomes" id="UP000680206"/>
    </source>
</evidence>
<dbReference type="PANTHER" id="PTHR30246:SF1">
    <property type="entry name" value="2-DEHYDRO-3-DEOXY-6-PHOSPHOGALACTONATE ALDOLASE-RELATED"/>
    <property type="match status" value="1"/>
</dbReference>
<evidence type="ECO:0000256" key="5">
    <source>
        <dbReference type="ARBA" id="ARBA00023277"/>
    </source>
</evidence>
<dbReference type="SUPFAM" id="SSF51569">
    <property type="entry name" value="Aldolase"/>
    <property type="match status" value="1"/>
</dbReference>
<protein>
    <submittedName>
        <fullName evidence="6">Bifunctional 4-hydroxy-2-oxoglutarate aldolase/2-dehydro-3-deoxy-phosphogluconate aldolase</fullName>
    </submittedName>
</protein>
<gene>
    <name evidence="6" type="ORF">J4709_39175</name>
</gene>
<dbReference type="Proteomes" id="UP000680206">
    <property type="component" value="Unassembled WGS sequence"/>
</dbReference>
<sequence length="207" mass="21073">MYRWETMSAITVQRVIGIVRTATAEEAVATAREMLAAGLRTLEVALTTPGALDAIRETVLHAPRDAVIGAGTVLDEAAASAAAEAGARFLVSPSLSRTVIRAGHRHGLPVIPGVASPTEIVRALEMGADALKLFPASGFTPAWIKDVRAALPQAALVPTGGVSIETAPAWIAAGAAACGMGSSLTSGGTSEGRQRVERLLTALSATG</sequence>
<evidence type="ECO:0000256" key="2">
    <source>
        <dbReference type="ARBA" id="ARBA00006906"/>
    </source>
</evidence>
<dbReference type="PANTHER" id="PTHR30246">
    <property type="entry name" value="2-KETO-3-DEOXY-6-PHOSPHOGLUCONATE ALDOLASE"/>
    <property type="match status" value="1"/>
</dbReference>
<reference evidence="6 7" key="1">
    <citation type="submission" date="2021-03" db="EMBL/GenBank/DDBJ databases">
        <title>Actinomadura violae sp. nov., isolated from lichen in Thailand.</title>
        <authorList>
            <person name="Kanchanasin P."/>
            <person name="Saeng-In P."/>
            <person name="Phongsopitanun W."/>
            <person name="Yuki M."/>
            <person name="Kudo T."/>
            <person name="Ohkuma M."/>
            <person name="Tanasupawat S."/>
        </authorList>
    </citation>
    <scope>NUCLEOTIDE SEQUENCE [LARGE SCALE GENOMIC DNA]</scope>
    <source>
        <strain evidence="6 7">LCR2-06</strain>
    </source>
</reference>
<keyword evidence="5" id="KW-0119">Carbohydrate metabolism</keyword>
<evidence type="ECO:0000256" key="3">
    <source>
        <dbReference type="ARBA" id="ARBA00011233"/>
    </source>
</evidence>
<evidence type="ECO:0000256" key="4">
    <source>
        <dbReference type="ARBA" id="ARBA00023239"/>
    </source>
</evidence>
<comment type="similarity">
    <text evidence="2">Belongs to the KHG/KDPG aldolase family.</text>
</comment>
<keyword evidence="7" id="KW-1185">Reference proteome</keyword>
<dbReference type="CDD" id="cd00452">
    <property type="entry name" value="KDPG_aldolase"/>
    <property type="match status" value="1"/>
</dbReference>
<evidence type="ECO:0000256" key="1">
    <source>
        <dbReference type="ARBA" id="ARBA00004761"/>
    </source>
</evidence>
<evidence type="ECO:0000313" key="6">
    <source>
        <dbReference type="EMBL" id="MBO2463609.1"/>
    </source>
</evidence>
<dbReference type="InterPro" id="IPR013785">
    <property type="entry name" value="Aldolase_TIM"/>
</dbReference>
<comment type="pathway">
    <text evidence="1">Carbohydrate acid metabolism.</text>
</comment>
<dbReference type="Gene3D" id="3.20.20.70">
    <property type="entry name" value="Aldolase class I"/>
    <property type="match status" value="1"/>
</dbReference>
<dbReference type="NCBIfam" id="TIGR01182">
    <property type="entry name" value="eda"/>
    <property type="match status" value="1"/>
</dbReference>
<organism evidence="6 7">
    <name type="scientific">Actinomadura violacea</name>
    <dbReference type="NCBI Taxonomy" id="2819934"/>
    <lineage>
        <taxon>Bacteria</taxon>
        <taxon>Bacillati</taxon>
        <taxon>Actinomycetota</taxon>
        <taxon>Actinomycetes</taxon>
        <taxon>Streptosporangiales</taxon>
        <taxon>Thermomonosporaceae</taxon>
        <taxon>Actinomadura</taxon>
    </lineage>
</organism>
<name>A0ABS3S3N0_9ACTN</name>
<accession>A0ABS3S3N0</accession>
<dbReference type="InterPro" id="IPR000887">
    <property type="entry name" value="Aldlse_KDPG_KHG"/>
</dbReference>
<dbReference type="Pfam" id="PF01081">
    <property type="entry name" value="Aldolase"/>
    <property type="match status" value="1"/>
</dbReference>